<proteinExistence type="predicted"/>
<protein>
    <recommendedName>
        <fullName evidence="3">Trafficking protein particle complex subunit 12</fullName>
    </recommendedName>
</protein>
<dbReference type="Gene3D" id="1.25.40.10">
    <property type="entry name" value="Tetratricopeptide repeat domain"/>
    <property type="match status" value="1"/>
</dbReference>
<accession>A0AAD3S7S2</accession>
<sequence length="421" mass="47229">MFLSSNNFILLVFREKETSPDLSAETGARVILGNPCQLEGNLASMESSGSHQPETTATNLNADPLAITQHYTILNDLHPELSSLQELALRGSWRSILDKVSRARSLSLLRYPHDHLLYLSFNVLALTKLRRFSDALEDIDSLENLDSPSYCYESYPHLYPNRSGSMVPFSLRWLHAQLPSKLGKRQETLDRLYLLLVRVKSQFMIKSKSSNSLDVSVSVWKRREEFVIGTIISHHLSQKEFGVCLALIRDMISGDANNPTLLSKLGYAQMQFGDLEGAKASFDKVRELVHVNGSGAELLSEVGMKNLVSRNKALIYMVGKDYVSAVREYEECIERDGLDVVAINNKAICLMYLRDLSDSIKVLENALERVPTVAVNETLVVNLIGLLVLLPMILMPPALEFKDASLLEWYLVATVYLVDCC</sequence>
<dbReference type="Proteomes" id="UP001279734">
    <property type="component" value="Unassembled WGS sequence"/>
</dbReference>
<keyword evidence="2" id="KW-1185">Reference proteome</keyword>
<dbReference type="EMBL" id="BSYO01000006">
    <property type="protein sequence ID" value="GMH05914.1"/>
    <property type="molecule type" value="Genomic_DNA"/>
</dbReference>
<dbReference type="PANTHER" id="PTHR21581">
    <property type="entry name" value="D-ALANYL-D-ALANINE CARBOXYPEPTIDASE"/>
    <property type="match status" value="1"/>
</dbReference>
<organism evidence="1 2">
    <name type="scientific">Nepenthes gracilis</name>
    <name type="common">Slender pitcher plant</name>
    <dbReference type="NCBI Taxonomy" id="150966"/>
    <lineage>
        <taxon>Eukaryota</taxon>
        <taxon>Viridiplantae</taxon>
        <taxon>Streptophyta</taxon>
        <taxon>Embryophyta</taxon>
        <taxon>Tracheophyta</taxon>
        <taxon>Spermatophyta</taxon>
        <taxon>Magnoliopsida</taxon>
        <taxon>eudicotyledons</taxon>
        <taxon>Gunneridae</taxon>
        <taxon>Pentapetalae</taxon>
        <taxon>Caryophyllales</taxon>
        <taxon>Nepenthaceae</taxon>
        <taxon>Nepenthes</taxon>
    </lineage>
</organism>
<reference evidence="1" key="1">
    <citation type="submission" date="2023-05" db="EMBL/GenBank/DDBJ databases">
        <title>Nepenthes gracilis genome sequencing.</title>
        <authorList>
            <person name="Fukushima K."/>
        </authorList>
    </citation>
    <scope>NUCLEOTIDE SEQUENCE</scope>
    <source>
        <strain evidence="1">SING2019-196</strain>
    </source>
</reference>
<dbReference type="AlphaFoldDB" id="A0AAD3S7S2"/>
<dbReference type="InterPro" id="IPR019734">
    <property type="entry name" value="TPR_rpt"/>
</dbReference>
<evidence type="ECO:0008006" key="3">
    <source>
        <dbReference type="Google" id="ProtNLM"/>
    </source>
</evidence>
<dbReference type="SMART" id="SM00028">
    <property type="entry name" value="TPR"/>
    <property type="match status" value="3"/>
</dbReference>
<dbReference type="PANTHER" id="PTHR21581:SF6">
    <property type="entry name" value="TRAFFICKING PROTEIN PARTICLE COMPLEX SUBUNIT 12"/>
    <property type="match status" value="1"/>
</dbReference>
<gene>
    <name evidence="1" type="ORF">Nepgr_007754</name>
</gene>
<comment type="caution">
    <text evidence="1">The sequence shown here is derived from an EMBL/GenBank/DDBJ whole genome shotgun (WGS) entry which is preliminary data.</text>
</comment>
<name>A0AAD3S7S2_NEPGR</name>
<evidence type="ECO:0000313" key="2">
    <source>
        <dbReference type="Proteomes" id="UP001279734"/>
    </source>
</evidence>
<evidence type="ECO:0000313" key="1">
    <source>
        <dbReference type="EMBL" id="GMH05914.1"/>
    </source>
</evidence>
<dbReference type="InterPro" id="IPR011990">
    <property type="entry name" value="TPR-like_helical_dom_sf"/>
</dbReference>
<dbReference type="SUPFAM" id="SSF48452">
    <property type="entry name" value="TPR-like"/>
    <property type="match status" value="1"/>
</dbReference>